<name>A0AAN1FED4_9VIBR</name>
<dbReference type="EMBL" id="CP018308">
    <property type="protein sequence ID" value="ASI89119.1"/>
    <property type="molecule type" value="Genomic_DNA"/>
</dbReference>
<protein>
    <submittedName>
        <fullName evidence="1">Structural protein</fullName>
    </submittedName>
</protein>
<proteinExistence type="predicted"/>
<dbReference type="KEGG" id="vsh:BSZ05_04480"/>
<evidence type="ECO:0000313" key="2">
    <source>
        <dbReference type="Proteomes" id="UP000197092"/>
    </source>
</evidence>
<evidence type="ECO:0000313" key="1">
    <source>
        <dbReference type="EMBL" id="ASI89119.1"/>
    </source>
</evidence>
<accession>A0AAN1FED4</accession>
<reference evidence="2" key="1">
    <citation type="submission" date="2016-12" db="EMBL/GenBank/DDBJ databases">
        <title>Comparative genomic analysis reveals the diversity, evolution, and environmental adaptation strategies of the genus Vibrio.</title>
        <authorList>
            <person name="Lin H."/>
            <person name="Wang X."/>
            <person name="Zhang X.-H."/>
        </authorList>
    </citation>
    <scope>NUCLEOTIDE SEQUENCE [LARGE SCALE GENOMIC DNA]</scope>
    <source>
        <strain evidence="2">QT6D1</strain>
    </source>
</reference>
<gene>
    <name evidence="1" type="ORF">BSZ05_04480</name>
</gene>
<dbReference type="AlphaFoldDB" id="A0AAN1FED4"/>
<dbReference type="RefSeq" id="WP_088876279.1">
    <property type="nucleotide sequence ID" value="NZ_CP018308.1"/>
</dbReference>
<organism evidence="1 2">
    <name type="scientific">Vibrio mediterranei</name>
    <dbReference type="NCBI Taxonomy" id="689"/>
    <lineage>
        <taxon>Bacteria</taxon>
        <taxon>Pseudomonadati</taxon>
        <taxon>Pseudomonadota</taxon>
        <taxon>Gammaproteobacteria</taxon>
        <taxon>Vibrionales</taxon>
        <taxon>Vibrionaceae</taxon>
        <taxon>Vibrio</taxon>
    </lineage>
</organism>
<sequence>MLRWLLVIVLIFTLYQGQKVMKSQLNRGIRNNNPLNIRISNNAWTGKVTPSKDKAFETFSDSKYGFRAATKLIRNYQNIYGLNTLSGIIHRWAPESDNNDTDNYVQFVSGQVGVNKNAPLNLYDDDLMTRLVHAMSIMEVGRYYSMSDAAKGVQLA</sequence>
<dbReference type="Proteomes" id="UP000197092">
    <property type="component" value="Chromosome 1"/>
</dbReference>